<evidence type="ECO:0000256" key="1">
    <source>
        <dbReference type="ARBA" id="ARBA00022737"/>
    </source>
</evidence>
<keyword evidence="6" id="KW-1185">Reference proteome</keyword>
<dbReference type="SUPFAM" id="SSF48403">
    <property type="entry name" value="Ankyrin repeat"/>
    <property type="match status" value="1"/>
</dbReference>
<proteinExistence type="predicted"/>
<dbReference type="PANTHER" id="PTHR24126">
    <property type="entry name" value="ANKYRIN REPEAT, PH AND SEC7 DOMAIN CONTAINING PROTEIN SECG-RELATED"/>
    <property type="match status" value="1"/>
</dbReference>
<organism evidence="5 6">
    <name type="scientific">Caulochytrium protostelioides</name>
    <dbReference type="NCBI Taxonomy" id="1555241"/>
    <lineage>
        <taxon>Eukaryota</taxon>
        <taxon>Fungi</taxon>
        <taxon>Fungi incertae sedis</taxon>
        <taxon>Chytridiomycota</taxon>
        <taxon>Chytridiomycota incertae sedis</taxon>
        <taxon>Chytridiomycetes</taxon>
        <taxon>Caulochytriales</taxon>
        <taxon>Caulochytriaceae</taxon>
        <taxon>Caulochytrium</taxon>
    </lineage>
</organism>
<evidence type="ECO:0000313" key="5">
    <source>
        <dbReference type="EMBL" id="RKO98843.1"/>
    </source>
</evidence>
<dbReference type="PROSITE" id="PS50088">
    <property type="entry name" value="ANK_REPEAT"/>
    <property type="match status" value="2"/>
</dbReference>
<dbReference type="Pfam" id="PF12796">
    <property type="entry name" value="Ank_2"/>
    <property type="match status" value="1"/>
</dbReference>
<feature type="region of interest" description="Disordered" evidence="4">
    <location>
        <begin position="276"/>
        <end position="375"/>
    </location>
</feature>
<dbReference type="Proteomes" id="UP000274922">
    <property type="component" value="Unassembled WGS sequence"/>
</dbReference>
<dbReference type="STRING" id="1555241.A0A4P9X1M1"/>
<evidence type="ECO:0000256" key="3">
    <source>
        <dbReference type="PROSITE-ProRule" id="PRU00023"/>
    </source>
</evidence>
<name>A0A4P9X1M1_9FUNG</name>
<evidence type="ECO:0000256" key="2">
    <source>
        <dbReference type="ARBA" id="ARBA00023043"/>
    </source>
</evidence>
<evidence type="ECO:0000256" key="4">
    <source>
        <dbReference type="SAM" id="MobiDB-lite"/>
    </source>
</evidence>
<dbReference type="AlphaFoldDB" id="A0A4P9X1M1"/>
<evidence type="ECO:0000313" key="6">
    <source>
        <dbReference type="Proteomes" id="UP000274922"/>
    </source>
</evidence>
<keyword evidence="2 3" id="KW-0040">ANK repeat</keyword>
<protein>
    <submittedName>
        <fullName evidence="5">Uncharacterized protein</fullName>
    </submittedName>
</protein>
<feature type="repeat" description="ANK" evidence="3">
    <location>
        <begin position="121"/>
        <end position="142"/>
    </location>
</feature>
<dbReference type="InterPro" id="IPR002110">
    <property type="entry name" value="Ankyrin_rpt"/>
</dbReference>
<feature type="repeat" description="ANK" evidence="3">
    <location>
        <begin position="88"/>
        <end position="120"/>
    </location>
</feature>
<accession>A0A4P9X1M1</accession>
<sequence>MSSARRSIKASAGASSSSRSTAKSASGRAMMPASALAARLSHMKIETPPQADADLVAAVRANDLPRIYASMWNGASPNATVHDPQSGQHVSLIHLACQHGHVQATDVLLAYGARAQLGNALGVTPLHWAAGSGNPQLVQLLLHTLQEKDGPGMSASMRKATRYGSTPMHYAAAAAGAAFETPAHPAAAARGSGGAVAAARVTAQRRVQSLETMWLLADAAFPATAANKAGARPSSLLGSSATLRQAMVGIEATQKRQAAEAARAAAAQLQAERASRKAKASAAKRAAAAASAAPRQLSAKTDPPAAAKKAAGATTKSVAEKSTASSATPPSAAAKRKGTKRAAAPEAAIEVHTARPVAAVSSPKSGSAATLTAPAPSMTVPIGSAEAPLGVTKALTKSIELPRLPTLSTGRLDEPAPPIPMPSTGKLNKLRLRAVQTIKA</sequence>
<feature type="compositionally biased region" description="Low complexity" evidence="4">
    <location>
        <begin position="280"/>
        <end position="333"/>
    </location>
</feature>
<dbReference type="EMBL" id="ML014354">
    <property type="protein sequence ID" value="RKO98843.1"/>
    <property type="molecule type" value="Genomic_DNA"/>
</dbReference>
<dbReference type="OrthoDB" id="2155436at2759"/>
<dbReference type="Gene3D" id="1.25.40.20">
    <property type="entry name" value="Ankyrin repeat-containing domain"/>
    <property type="match status" value="1"/>
</dbReference>
<gene>
    <name evidence="5" type="ORF">CXG81DRAFT_20995</name>
</gene>
<keyword evidence="1" id="KW-0677">Repeat</keyword>
<feature type="region of interest" description="Disordered" evidence="4">
    <location>
        <begin position="1"/>
        <end position="29"/>
    </location>
</feature>
<dbReference type="PANTHER" id="PTHR24126:SF14">
    <property type="entry name" value="ANK_REP_REGION DOMAIN-CONTAINING PROTEIN"/>
    <property type="match status" value="1"/>
</dbReference>
<dbReference type="SMART" id="SM00248">
    <property type="entry name" value="ANK"/>
    <property type="match status" value="2"/>
</dbReference>
<dbReference type="InterPro" id="IPR036770">
    <property type="entry name" value="Ankyrin_rpt-contain_sf"/>
</dbReference>
<dbReference type="PROSITE" id="PS50297">
    <property type="entry name" value="ANK_REP_REGION"/>
    <property type="match status" value="1"/>
</dbReference>
<reference evidence="6" key="1">
    <citation type="journal article" date="2018" name="Nat. Microbiol.">
        <title>Leveraging single-cell genomics to expand the fungal tree of life.</title>
        <authorList>
            <person name="Ahrendt S.R."/>
            <person name="Quandt C.A."/>
            <person name="Ciobanu D."/>
            <person name="Clum A."/>
            <person name="Salamov A."/>
            <person name="Andreopoulos B."/>
            <person name="Cheng J.F."/>
            <person name="Woyke T."/>
            <person name="Pelin A."/>
            <person name="Henrissat B."/>
            <person name="Reynolds N.K."/>
            <person name="Benny G.L."/>
            <person name="Smith M.E."/>
            <person name="James T.Y."/>
            <person name="Grigoriev I.V."/>
        </authorList>
    </citation>
    <scope>NUCLEOTIDE SEQUENCE [LARGE SCALE GENOMIC DNA]</scope>
    <source>
        <strain evidence="6">ATCC 52028</strain>
    </source>
</reference>